<feature type="region of interest" description="Disordered" evidence="1">
    <location>
        <begin position="75"/>
        <end position="98"/>
    </location>
</feature>
<accession>A0ABP6LT71</accession>
<comment type="caution">
    <text evidence="2">The sequence shown here is derived from an EMBL/GenBank/DDBJ whole genome shotgun (WGS) entry which is preliminary data.</text>
</comment>
<evidence type="ECO:0008006" key="4">
    <source>
        <dbReference type="Google" id="ProtNLM"/>
    </source>
</evidence>
<evidence type="ECO:0000313" key="3">
    <source>
        <dbReference type="Proteomes" id="UP001500236"/>
    </source>
</evidence>
<gene>
    <name evidence="2" type="ORF">GCM10010529_11920</name>
</gene>
<proteinExistence type="predicted"/>
<dbReference type="RefSeq" id="WP_344682010.1">
    <property type="nucleotide sequence ID" value="NZ_BAAAVT010000006.1"/>
</dbReference>
<keyword evidence="3" id="KW-1185">Reference proteome</keyword>
<dbReference type="EMBL" id="BAAAVT010000006">
    <property type="protein sequence ID" value="GAA3059857.1"/>
    <property type="molecule type" value="Genomic_DNA"/>
</dbReference>
<dbReference type="Proteomes" id="UP001500236">
    <property type="component" value="Unassembled WGS sequence"/>
</dbReference>
<sequence>MERIPESPASADLGRLTGFDPRRHAFRFPNRFVDVLFSGRLPPVVGRKVTWTGRGRCGGMAFSALDHLHAEAEVPPSTSEDFRTADGTSPGVPPDGHPLADHIRARQRRSMVTGWCGALNGIRYLTWSAMPTGWLIRLTRREVRRALASLDDGVPVVLGLVSVHSLRPSALGRNHQAVCHGYRRSPAGELELLLYDPNHPYDPCAPARSAVVLRRREGDAPSSPYQSGAPGSVPRPWRGFFVARYRPRPLPPTLR</sequence>
<reference evidence="3" key="1">
    <citation type="journal article" date="2019" name="Int. J. Syst. Evol. Microbiol.">
        <title>The Global Catalogue of Microorganisms (GCM) 10K type strain sequencing project: providing services to taxonomists for standard genome sequencing and annotation.</title>
        <authorList>
            <consortium name="The Broad Institute Genomics Platform"/>
            <consortium name="The Broad Institute Genome Sequencing Center for Infectious Disease"/>
            <person name="Wu L."/>
            <person name="Ma J."/>
        </authorList>
    </citation>
    <scope>NUCLEOTIDE SEQUENCE [LARGE SCALE GENOMIC DNA]</scope>
    <source>
        <strain evidence="3">JCM 14309</strain>
    </source>
</reference>
<organism evidence="2 3">
    <name type="scientific">Nesterenkonia aethiopica</name>
    <dbReference type="NCBI Taxonomy" id="269144"/>
    <lineage>
        <taxon>Bacteria</taxon>
        <taxon>Bacillati</taxon>
        <taxon>Actinomycetota</taxon>
        <taxon>Actinomycetes</taxon>
        <taxon>Micrococcales</taxon>
        <taxon>Micrococcaceae</taxon>
        <taxon>Nesterenkonia</taxon>
    </lineage>
</organism>
<evidence type="ECO:0000256" key="1">
    <source>
        <dbReference type="SAM" id="MobiDB-lite"/>
    </source>
</evidence>
<name>A0ABP6LT71_9MICC</name>
<evidence type="ECO:0000313" key="2">
    <source>
        <dbReference type="EMBL" id="GAA3059857.1"/>
    </source>
</evidence>
<protein>
    <recommendedName>
        <fullName evidence="4">Peptidase C39-like domain-containing protein</fullName>
    </recommendedName>
</protein>